<dbReference type="GO" id="GO:0004035">
    <property type="term" value="F:alkaline phosphatase activity"/>
    <property type="evidence" value="ECO:0007669"/>
    <property type="project" value="UniProtKB-EC"/>
</dbReference>
<evidence type="ECO:0000256" key="4">
    <source>
        <dbReference type="SAM" id="SignalP"/>
    </source>
</evidence>
<feature type="signal peptide" evidence="4">
    <location>
        <begin position="1"/>
        <end position="24"/>
    </location>
</feature>
<dbReference type="InterPro" id="IPR050557">
    <property type="entry name" value="RTX_toxin/Mannuronan_C5-epim"/>
</dbReference>
<dbReference type="GO" id="GO:0005576">
    <property type="term" value="C:extracellular region"/>
    <property type="evidence" value="ECO:0007669"/>
    <property type="project" value="UniProtKB-SubCell"/>
</dbReference>
<feature type="compositionally biased region" description="Basic and acidic residues" evidence="3">
    <location>
        <begin position="132"/>
        <end position="142"/>
    </location>
</feature>
<dbReference type="SUPFAM" id="SSF51120">
    <property type="entry name" value="beta-Roll"/>
    <property type="match status" value="1"/>
</dbReference>
<keyword evidence="5" id="KW-0378">Hydrolase</keyword>
<dbReference type="PANTHER" id="PTHR38340:SF1">
    <property type="entry name" value="S-LAYER PROTEIN"/>
    <property type="match status" value="1"/>
</dbReference>
<dbReference type="EMBL" id="CADCVF010000072">
    <property type="protein sequence ID" value="CAA9466234.1"/>
    <property type="molecule type" value="Genomic_DNA"/>
</dbReference>
<keyword evidence="4" id="KW-0732">Signal</keyword>
<protein>
    <submittedName>
        <fullName evidence="5">Alkaline phosphatase</fullName>
        <ecNumber evidence="5">3.1.3.1</ecNumber>
    </submittedName>
</protein>
<dbReference type="GO" id="GO:0005509">
    <property type="term" value="F:calcium ion binding"/>
    <property type="evidence" value="ECO:0007669"/>
    <property type="project" value="InterPro"/>
</dbReference>
<proteinExistence type="predicted"/>
<dbReference type="PRINTS" id="PR00313">
    <property type="entry name" value="CABNDNGRPT"/>
</dbReference>
<organism evidence="5">
    <name type="scientific">uncultured Rubrobacteraceae bacterium</name>
    <dbReference type="NCBI Taxonomy" id="349277"/>
    <lineage>
        <taxon>Bacteria</taxon>
        <taxon>Bacillati</taxon>
        <taxon>Actinomycetota</taxon>
        <taxon>Rubrobacteria</taxon>
        <taxon>Rubrobacterales</taxon>
        <taxon>Rubrobacteraceae</taxon>
        <taxon>environmental samples</taxon>
    </lineage>
</organism>
<dbReference type="PANTHER" id="PTHR38340">
    <property type="entry name" value="S-LAYER PROTEIN"/>
    <property type="match status" value="1"/>
</dbReference>
<evidence type="ECO:0000256" key="2">
    <source>
        <dbReference type="ARBA" id="ARBA00022525"/>
    </source>
</evidence>
<dbReference type="InterPro" id="IPR011049">
    <property type="entry name" value="Serralysin-like_metalloprot_C"/>
</dbReference>
<comment type="subcellular location">
    <subcellularLocation>
        <location evidence="1">Secreted</location>
    </subcellularLocation>
</comment>
<keyword evidence="2" id="KW-0964">Secreted</keyword>
<evidence type="ECO:0000256" key="1">
    <source>
        <dbReference type="ARBA" id="ARBA00004613"/>
    </source>
</evidence>
<dbReference type="Pfam" id="PF00353">
    <property type="entry name" value="HemolysinCabind"/>
    <property type="match status" value="2"/>
</dbReference>
<gene>
    <name evidence="5" type="ORF">AVDCRST_MAG58-3513</name>
</gene>
<sequence>MNRVAKTLGLVAILLTLASGTAWAVIECTAGSACRGTDGPNTMYGSGNEDRIYGKDGADVIDATGGFDELYGGDGNDAGLYGGNGRDLVQGGAGEDKAIGGSGADTMRGGNGRDELWGEGAADTLDGGPDNDILHSSRDGKARNTVGGGRGFDICYVDKNDRVKGCERKY</sequence>
<dbReference type="AlphaFoldDB" id="A0A6J4RC89"/>
<accession>A0A6J4RC89</accession>
<name>A0A6J4RC89_9ACTN</name>
<feature type="chain" id="PRO_5026647287" evidence="4">
    <location>
        <begin position="25"/>
        <end position="170"/>
    </location>
</feature>
<feature type="region of interest" description="Disordered" evidence="3">
    <location>
        <begin position="92"/>
        <end position="142"/>
    </location>
</feature>
<dbReference type="InterPro" id="IPR001343">
    <property type="entry name" value="Hemolysn_Ca-bd"/>
</dbReference>
<evidence type="ECO:0000256" key="3">
    <source>
        <dbReference type="SAM" id="MobiDB-lite"/>
    </source>
</evidence>
<dbReference type="Gene3D" id="2.160.20.160">
    <property type="match status" value="1"/>
</dbReference>
<evidence type="ECO:0000313" key="5">
    <source>
        <dbReference type="EMBL" id="CAA9466234.1"/>
    </source>
</evidence>
<reference evidence="5" key="1">
    <citation type="submission" date="2020-02" db="EMBL/GenBank/DDBJ databases">
        <authorList>
            <person name="Meier V. D."/>
        </authorList>
    </citation>
    <scope>NUCLEOTIDE SEQUENCE</scope>
    <source>
        <strain evidence="5">AVDCRST_MAG58</strain>
    </source>
</reference>
<dbReference type="EC" id="3.1.3.1" evidence="5"/>